<dbReference type="Gene3D" id="2.60.120.260">
    <property type="entry name" value="Galactose-binding domain-like"/>
    <property type="match status" value="2"/>
</dbReference>
<dbReference type="Proteomes" id="UP000305778">
    <property type="component" value="Unassembled WGS sequence"/>
</dbReference>
<feature type="domain" description="F5/8 type C" evidence="2">
    <location>
        <begin position="622"/>
        <end position="720"/>
    </location>
</feature>
<feature type="chain" id="PRO_5020638102" description="F5/8 type C domain-containing protein" evidence="1">
    <location>
        <begin position="38"/>
        <end position="1065"/>
    </location>
</feature>
<dbReference type="InterPro" id="IPR006311">
    <property type="entry name" value="TAT_signal"/>
</dbReference>
<feature type="signal peptide" evidence="1">
    <location>
        <begin position="1"/>
        <end position="37"/>
    </location>
</feature>
<dbReference type="EMBL" id="SUMC01000046">
    <property type="protein sequence ID" value="TKA04859.1"/>
    <property type="molecule type" value="Genomic_DNA"/>
</dbReference>
<keyword evidence="1" id="KW-0732">Signal</keyword>
<proteinExistence type="predicted"/>
<keyword evidence="4" id="KW-1185">Reference proteome</keyword>
<dbReference type="InterPro" id="IPR008979">
    <property type="entry name" value="Galactose-bd-like_sf"/>
</dbReference>
<dbReference type="SUPFAM" id="SSF49785">
    <property type="entry name" value="Galactose-binding domain-like"/>
    <property type="match status" value="2"/>
</dbReference>
<dbReference type="OrthoDB" id="3584564at2"/>
<feature type="domain" description="F5/8 type C" evidence="2">
    <location>
        <begin position="914"/>
        <end position="1051"/>
    </location>
</feature>
<dbReference type="AlphaFoldDB" id="A0A4V5N190"/>
<dbReference type="PROSITE" id="PS51318">
    <property type="entry name" value="TAT"/>
    <property type="match status" value="1"/>
</dbReference>
<comment type="caution">
    <text evidence="3">The sequence shown here is derived from an EMBL/GenBank/DDBJ whole genome shotgun (WGS) entry which is preliminary data.</text>
</comment>
<dbReference type="InterPro" id="IPR000421">
    <property type="entry name" value="FA58C"/>
</dbReference>
<evidence type="ECO:0000313" key="3">
    <source>
        <dbReference type="EMBL" id="TKA04859.1"/>
    </source>
</evidence>
<dbReference type="PROSITE" id="PS50022">
    <property type="entry name" value="FA58C_3"/>
    <property type="match status" value="2"/>
</dbReference>
<gene>
    <name evidence="3" type="ORF">FCI23_34300</name>
</gene>
<protein>
    <recommendedName>
        <fullName evidence="2">F5/8 type C domain-containing protein</fullName>
    </recommendedName>
</protein>
<accession>A0A4V5N190</accession>
<evidence type="ECO:0000313" key="4">
    <source>
        <dbReference type="Proteomes" id="UP000305778"/>
    </source>
</evidence>
<reference evidence="3 4" key="1">
    <citation type="submission" date="2019-04" db="EMBL/GenBank/DDBJ databases">
        <title>Streptomyces oryziradicis sp. nov., a novel actinomycete isolated from rhizosphere soil of rice (Oryza sativa L.).</title>
        <authorList>
            <person name="Li C."/>
        </authorList>
    </citation>
    <scope>NUCLEOTIDE SEQUENCE [LARGE SCALE GENOMIC DNA]</scope>
    <source>
        <strain evidence="3 4">NEAU-C40</strain>
    </source>
</reference>
<dbReference type="Pfam" id="PF00754">
    <property type="entry name" value="F5_F8_type_C"/>
    <property type="match status" value="2"/>
</dbReference>
<dbReference type="RefSeq" id="WP_136728098.1">
    <property type="nucleotide sequence ID" value="NZ_SUMC01000046.1"/>
</dbReference>
<name>A0A4V5N190_9ACTN</name>
<organism evidence="3 4">
    <name type="scientific">Actinacidiphila oryziradicis</name>
    <dbReference type="NCBI Taxonomy" id="2571141"/>
    <lineage>
        <taxon>Bacteria</taxon>
        <taxon>Bacillati</taxon>
        <taxon>Actinomycetota</taxon>
        <taxon>Actinomycetes</taxon>
        <taxon>Kitasatosporales</taxon>
        <taxon>Streptomycetaceae</taxon>
        <taxon>Actinacidiphila</taxon>
    </lineage>
</organism>
<sequence length="1065" mass="112139">MNHHPAELSRRRFVQLAGVTAALTAAPLSLSVTPAAAATGSVNPAAAPNEVAETYYKALLTHTRWSETQWDAAKGYYTVTDFGFAVVLGNALLLTRGTYDAERAGIDKETLRSHTLATIKHFAASNRLTGGTEWGRTLFFDTTFQLYFVLAARLLWDQLDDETRTHIDTIVREQAAYTTGLGTADDPNSGGWTPHGLTGGFVGDTKLEEMGVYAQSLAPGLAWAPDDARYPSWSDAYGRWSRNETGLPVADRANPALVDGVPISDNTAQNLYDTFIVENHNSFGPHYQEELWRTSARNAAHFITAGRPMPEVLTSQPNAGLLWDTMLTVMSDAGEPLMPMVNDREHLYGRDVIPLAFLAQVLGDRAAARAEAALAERLDAYQAYPPVNRLTKFSGEPKYEPEARAEIAISYLLHEWRAAHGKAVRPFTDAELFAWASGVKDFGTGPGLVAHQSKAAWAAAVSKPGFVKFAWQPAHDDWLFVLSGATPMFLPATTGKVNARSVDTYSVLRDGFDGSASLFTLDTGFAGFTTLPSGAVVYATSGTGSGEGHLEVHNFTMPGVAGLDGGRTYTTAEGTVTVAAKDSGSATPTPPATGRTDDITFARGSFRRLRMQGVTPDPKYGYSLYAIEIRDGADGADLALGATATASSADTGKGAPLAVDGNLTTRWAVSVADRTKAGSWIAVDLGEAQEFDRVTLRWEAAAGRAYVLQGSDDGVTWTDLARYPQADLTSTGGWLSVDGRAGLVVRGARNPLAVYGDTVVLSDGPAEAILVEGLVGADVSVLKAAAADRAPQARNAVVASSTAGGHLSLFNLSGAAVTTTVGVPQDTRRLQLYAGTQTVTATGTDYDAELAAARAVVAPARFTLRADRGGRVPAGLRAEVVDAATLKLTGPSCRLVVTAPGSDDIHVSVRHGRTAQVSVPGVPSHSIPDAALGRITFPTAPLPSGMSDPAAAVDGDPHTSWSPGAGGRMVVDLGAQLLVGEVRVAWTGGHVPSATVEFSADGLTYEEAGTLQTRGRDATLSTEITARYVALDVPSRRPRDARVVSLSVLGSSSVAAQSDVSPSGG</sequence>
<evidence type="ECO:0000259" key="2">
    <source>
        <dbReference type="PROSITE" id="PS50022"/>
    </source>
</evidence>
<evidence type="ECO:0000256" key="1">
    <source>
        <dbReference type="SAM" id="SignalP"/>
    </source>
</evidence>